<protein>
    <submittedName>
        <fullName evidence="2">Uncharacterized protein</fullName>
    </submittedName>
</protein>
<accession>A0AAX0UCF8</accession>
<organism evidence="2 3">
    <name type="scientific">Burkholderia pseudomallei</name>
    <name type="common">Pseudomonas pseudomallei</name>
    <dbReference type="NCBI Taxonomy" id="28450"/>
    <lineage>
        <taxon>Bacteria</taxon>
        <taxon>Pseudomonadati</taxon>
        <taxon>Pseudomonadota</taxon>
        <taxon>Betaproteobacteria</taxon>
        <taxon>Burkholderiales</taxon>
        <taxon>Burkholderiaceae</taxon>
        <taxon>Burkholderia</taxon>
        <taxon>pseudomallei group</taxon>
    </lineage>
</organism>
<feature type="region of interest" description="Disordered" evidence="1">
    <location>
        <begin position="29"/>
        <end position="74"/>
    </location>
</feature>
<name>A0AAX0UCF8_BURPE</name>
<feature type="compositionally biased region" description="Basic residues" evidence="1">
    <location>
        <begin position="47"/>
        <end position="62"/>
    </location>
</feature>
<gene>
    <name evidence="2" type="ORF">CWD88_11735</name>
</gene>
<dbReference type="Proteomes" id="UP000231878">
    <property type="component" value="Unassembled WGS sequence"/>
</dbReference>
<dbReference type="EMBL" id="PHRB01000009">
    <property type="protein sequence ID" value="PJO66126.1"/>
    <property type="molecule type" value="Genomic_DNA"/>
</dbReference>
<dbReference type="AlphaFoldDB" id="A0AAX0UCF8"/>
<sequence length="74" mass="8417">MRGRAGLRPLRSEEDPMLPHARFADAADCPRASRAPPRCRDAGSRCMAHRRRRASPPSRLHRAFTDTNLRSLPR</sequence>
<comment type="caution">
    <text evidence="2">The sequence shown here is derived from an EMBL/GenBank/DDBJ whole genome shotgun (WGS) entry which is preliminary data.</text>
</comment>
<reference evidence="2 3" key="1">
    <citation type="submission" date="2017-11" db="EMBL/GenBank/DDBJ databases">
        <title>Molecular characterization of Burkholderia pseudomallei and closely related isolates from Vietnam.</title>
        <authorList>
            <person name="Ustinov D.V."/>
            <person name="Antonov A.S."/>
            <person name="Avdusheva E.F."/>
            <person name="Shpak I.M."/>
            <person name="Zakharova I.B."/>
            <person name="Thi L.A."/>
            <person name="Teteryatnikova N."/>
            <person name="Lopasteyskaya Y.A."/>
            <person name="Kuzyutina J.A."/>
            <person name="Ngo T.N."/>
            <person name="Victorov D.V."/>
        </authorList>
    </citation>
    <scope>NUCLEOTIDE SEQUENCE [LARGE SCALE GENOMIC DNA]</scope>
    <source>
        <strain evidence="2 3">V1512</strain>
    </source>
</reference>
<feature type="compositionally biased region" description="Polar residues" evidence="1">
    <location>
        <begin position="65"/>
        <end position="74"/>
    </location>
</feature>
<evidence type="ECO:0000313" key="2">
    <source>
        <dbReference type="EMBL" id="PJO66126.1"/>
    </source>
</evidence>
<evidence type="ECO:0000256" key="1">
    <source>
        <dbReference type="SAM" id="MobiDB-lite"/>
    </source>
</evidence>
<evidence type="ECO:0000313" key="3">
    <source>
        <dbReference type="Proteomes" id="UP000231878"/>
    </source>
</evidence>
<proteinExistence type="predicted"/>